<dbReference type="Pfam" id="PF01695">
    <property type="entry name" value="IstB_IS21"/>
    <property type="match status" value="1"/>
</dbReference>
<dbReference type="Gene3D" id="3.40.50.300">
    <property type="entry name" value="P-loop containing nucleotide triphosphate hydrolases"/>
    <property type="match status" value="1"/>
</dbReference>
<sequence length="198" mass="22168">MNALNDQLKTLRLSHVAKALEQQQEQLTTYAELDFEERLSFILDSEILNCNQSKIQRLKRQAKLRVDAQPSQLVYKEGRNLNRKQMSELLTGSYLHKHQNILITGPTGAGKTYLGCALASSACDQQQTVRYYRLTRLVDDWGDGKTDSRPCGSPVGSARGPLPKQQHNGHQPVACKGVVQHARQRHCRRCSNGSAGTQ</sequence>
<dbReference type="InterPro" id="IPR002611">
    <property type="entry name" value="IstB_ATP-bd"/>
</dbReference>
<evidence type="ECO:0000259" key="2">
    <source>
        <dbReference type="Pfam" id="PF01695"/>
    </source>
</evidence>
<evidence type="ECO:0000313" key="3">
    <source>
        <dbReference type="EMBL" id="CZF85504.1"/>
    </source>
</evidence>
<evidence type="ECO:0000313" key="4">
    <source>
        <dbReference type="Proteomes" id="UP000073601"/>
    </source>
</evidence>
<organism evidence="3 4">
    <name type="scientific">Grimontia marina</name>
    <dbReference type="NCBI Taxonomy" id="646534"/>
    <lineage>
        <taxon>Bacteria</taxon>
        <taxon>Pseudomonadati</taxon>
        <taxon>Pseudomonadota</taxon>
        <taxon>Gammaproteobacteria</taxon>
        <taxon>Vibrionales</taxon>
        <taxon>Vibrionaceae</taxon>
        <taxon>Grimontia</taxon>
    </lineage>
</organism>
<dbReference type="SUPFAM" id="SSF52540">
    <property type="entry name" value="P-loop containing nucleoside triphosphate hydrolases"/>
    <property type="match status" value="1"/>
</dbReference>
<protein>
    <submittedName>
        <fullName evidence="3">Transposase/IS protein</fullName>
    </submittedName>
</protein>
<dbReference type="EMBL" id="FIZY01000038">
    <property type="protein sequence ID" value="CZF85504.1"/>
    <property type="molecule type" value="Genomic_DNA"/>
</dbReference>
<dbReference type="InterPro" id="IPR027417">
    <property type="entry name" value="P-loop_NTPase"/>
</dbReference>
<dbReference type="GO" id="GO:0005524">
    <property type="term" value="F:ATP binding"/>
    <property type="evidence" value="ECO:0007669"/>
    <property type="project" value="InterPro"/>
</dbReference>
<evidence type="ECO:0000256" key="1">
    <source>
        <dbReference type="SAM" id="MobiDB-lite"/>
    </source>
</evidence>
<feature type="region of interest" description="Disordered" evidence="1">
    <location>
        <begin position="143"/>
        <end position="171"/>
    </location>
</feature>
<dbReference type="Proteomes" id="UP000073601">
    <property type="component" value="Unassembled WGS sequence"/>
</dbReference>
<name>A0A128FGS0_9GAMM</name>
<gene>
    <name evidence="3" type="ORF">GMA8713_03557</name>
</gene>
<feature type="domain" description="IstB-like ATP-binding" evidence="2">
    <location>
        <begin position="7"/>
        <end position="142"/>
    </location>
</feature>
<keyword evidence="4" id="KW-1185">Reference proteome</keyword>
<proteinExistence type="predicted"/>
<accession>A0A128FGS0</accession>
<dbReference type="AlphaFoldDB" id="A0A128FGS0"/>
<reference evidence="4" key="1">
    <citation type="submission" date="2016-02" db="EMBL/GenBank/DDBJ databases">
        <authorList>
            <person name="Rodrigo-Torres Lidia"/>
            <person name="Arahal R.David."/>
        </authorList>
    </citation>
    <scope>NUCLEOTIDE SEQUENCE [LARGE SCALE GENOMIC DNA]</scope>
    <source>
        <strain evidence="4">CECT 8713</strain>
    </source>
</reference>